<dbReference type="PRINTS" id="PR00131">
    <property type="entry name" value="GLHYDRLASE1"/>
</dbReference>
<reference evidence="8" key="1">
    <citation type="submission" date="2016-12" db="EMBL/GenBank/DDBJ databases">
        <authorList>
            <person name="Jung M.Y."/>
            <person name="Lee S.H."/>
        </authorList>
    </citation>
    <scope>NUCLEOTIDE SEQUENCE [LARGE SCALE GENOMIC DNA]</scope>
    <source>
        <strain evidence="8">WiKim39</strain>
    </source>
</reference>
<dbReference type="AlphaFoldDB" id="A0A1P8Q0K1"/>
<dbReference type="RefSeq" id="WP_076613902.1">
    <property type="nucleotide sequence ID" value="NZ_CP019323.1"/>
</dbReference>
<gene>
    <name evidence="7" type="ORF">BTM29_01990</name>
</gene>
<evidence type="ECO:0000256" key="1">
    <source>
        <dbReference type="ARBA" id="ARBA00010838"/>
    </source>
</evidence>
<dbReference type="GO" id="GO:0008422">
    <property type="term" value="F:beta-glucosidase activity"/>
    <property type="evidence" value="ECO:0007669"/>
    <property type="project" value="TreeGrafter"/>
</dbReference>
<feature type="active site" description="Nucleophile" evidence="4">
    <location>
        <position position="382"/>
    </location>
</feature>
<proteinExistence type="inferred from homology"/>
<dbReference type="EMBL" id="CP019323">
    <property type="protein sequence ID" value="APX71398.1"/>
    <property type="molecule type" value="Genomic_DNA"/>
</dbReference>
<dbReference type="PANTHER" id="PTHR10353:SF122">
    <property type="entry name" value="6-PHOSPHO-BETA-GLUCOSIDASE ASCB-RELATED"/>
    <property type="match status" value="1"/>
</dbReference>
<protein>
    <submittedName>
        <fullName evidence="7">6-phospho-beta-glucosidase</fullName>
    </submittedName>
</protein>
<keyword evidence="8" id="KW-1185">Reference proteome</keyword>
<dbReference type="SUPFAM" id="SSF51445">
    <property type="entry name" value="(Trans)glycosidases"/>
    <property type="match status" value="1"/>
</dbReference>
<dbReference type="PROSITE" id="PS00572">
    <property type="entry name" value="GLYCOSYL_HYDROL_F1_1"/>
    <property type="match status" value="1"/>
</dbReference>
<evidence type="ECO:0000256" key="4">
    <source>
        <dbReference type="PROSITE-ProRule" id="PRU10055"/>
    </source>
</evidence>
<dbReference type="KEGG" id="lalw:BTM29_01990"/>
<dbReference type="Pfam" id="PF00232">
    <property type="entry name" value="Glyco_hydro_1"/>
    <property type="match status" value="1"/>
</dbReference>
<evidence type="ECO:0000256" key="2">
    <source>
        <dbReference type="ARBA" id="ARBA00022801"/>
    </source>
</evidence>
<name>A0A1P8Q0K1_9LACO</name>
<dbReference type="OrthoDB" id="1688691at2"/>
<dbReference type="GO" id="GO:0016052">
    <property type="term" value="P:carbohydrate catabolic process"/>
    <property type="evidence" value="ECO:0007669"/>
    <property type="project" value="TreeGrafter"/>
</dbReference>
<comment type="similarity">
    <text evidence="1 5">Belongs to the glycosyl hydrolase 1 family.</text>
</comment>
<evidence type="ECO:0000256" key="3">
    <source>
        <dbReference type="ARBA" id="ARBA00023295"/>
    </source>
</evidence>
<dbReference type="InterPro" id="IPR001360">
    <property type="entry name" value="Glyco_hydro_1"/>
</dbReference>
<organism evidence="7 8">
    <name type="scientific">Companilactobacillus allii</name>
    <dbReference type="NCBI Taxonomy" id="1847728"/>
    <lineage>
        <taxon>Bacteria</taxon>
        <taxon>Bacillati</taxon>
        <taxon>Bacillota</taxon>
        <taxon>Bacilli</taxon>
        <taxon>Lactobacillales</taxon>
        <taxon>Lactobacillaceae</taxon>
        <taxon>Companilactobacillus</taxon>
    </lineage>
</organism>
<evidence type="ECO:0000256" key="5">
    <source>
        <dbReference type="RuleBase" id="RU003690"/>
    </source>
</evidence>
<keyword evidence="3 6" id="KW-0326">Glycosidase</keyword>
<sequence length="490" mass="56253">MKKSNYEFPKEFMWGGATAANQLEGGFNQDGRGLSIADALPGGKQRFEVVQSPDFKWQIDEQKYNYPNHLGIDHYHNYREDIALFAEMGFRSYRFSIAWSRIYPRGDEKEPNQSGLKFYGAIIEECLKYKIEPVITLSHYEMPLTLAKDYGGWKNRQLIGFFERYAKTVIESFGDKVHYFLTFNEINSAMQHPVMGQGLVPSNGGNDKQNVFQAWHNQFVASAKAVEIAHHFNSKIKVGCMLLYATSYAYNSDPRNQLANLQNNQDFNYFCGDVQIRGQYPAYTKRLFSKYGFEMSDLEITEPDLQQIKNYPVDFISISYYMSTVVEVTGISNEQVAGNLMGGVRNPFLKVNDWDWQIDPTGLRIALDELYDRYQKPIFVVENGLGAKDKVEDNGKIYDDYRIDYLRSHIKAIGDAISDGADIIGYTPWGCIDLVSASTGQMSKRYGMIYVDLDDQGNGTMKRTKKKSFEWYKRVIDTNGRMLSSDNLKY</sequence>
<evidence type="ECO:0000256" key="6">
    <source>
        <dbReference type="RuleBase" id="RU004468"/>
    </source>
</evidence>
<dbReference type="PANTHER" id="PTHR10353">
    <property type="entry name" value="GLYCOSYL HYDROLASE"/>
    <property type="match status" value="1"/>
</dbReference>
<dbReference type="InterPro" id="IPR018120">
    <property type="entry name" value="Glyco_hydro_1_AS"/>
</dbReference>
<dbReference type="InterPro" id="IPR033132">
    <property type="entry name" value="GH_1_N_CS"/>
</dbReference>
<dbReference type="GO" id="GO:0005829">
    <property type="term" value="C:cytosol"/>
    <property type="evidence" value="ECO:0007669"/>
    <property type="project" value="TreeGrafter"/>
</dbReference>
<dbReference type="Gene3D" id="3.20.20.80">
    <property type="entry name" value="Glycosidases"/>
    <property type="match status" value="1"/>
</dbReference>
<dbReference type="InterPro" id="IPR017853">
    <property type="entry name" value="GH"/>
</dbReference>
<evidence type="ECO:0000313" key="7">
    <source>
        <dbReference type="EMBL" id="APX71398.1"/>
    </source>
</evidence>
<dbReference type="FunFam" id="3.20.20.80:FF:000004">
    <property type="entry name" value="Beta-glucosidase 6-phospho-beta-glucosidase"/>
    <property type="match status" value="1"/>
</dbReference>
<evidence type="ECO:0000313" key="8">
    <source>
        <dbReference type="Proteomes" id="UP000187499"/>
    </source>
</evidence>
<accession>A0A1P8Q0K1</accession>
<dbReference type="STRING" id="1847728.BTM29_01990"/>
<dbReference type="PROSITE" id="PS00653">
    <property type="entry name" value="GLYCOSYL_HYDROL_F1_2"/>
    <property type="match status" value="1"/>
</dbReference>
<dbReference type="Proteomes" id="UP000187499">
    <property type="component" value="Chromosome"/>
</dbReference>
<keyword evidence="2 6" id="KW-0378">Hydrolase</keyword>